<organism evidence="1 2">
    <name type="scientific">Vitis vinifera</name>
    <name type="common">Grape</name>
    <dbReference type="NCBI Taxonomy" id="29760"/>
    <lineage>
        <taxon>Eukaryota</taxon>
        <taxon>Viridiplantae</taxon>
        <taxon>Streptophyta</taxon>
        <taxon>Embryophyta</taxon>
        <taxon>Tracheophyta</taxon>
        <taxon>Spermatophyta</taxon>
        <taxon>Magnoliopsida</taxon>
        <taxon>eudicotyledons</taxon>
        <taxon>Gunneridae</taxon>
        <taxon>Pentapetalae</taxon>
        <taxon>rosids</taxon>
        <taxon>Vitales</taxon>
        <taxon>Vitaceae</taxon>
        <taxon>Viteae</taxon>
        <taxon>Vitis</taxon>
    </lineage>
</organism>
<comment type="caution">
    <text evidence="1">The sequence shown here is derived from an EMBL/GenBank/DDBJ whole genome shotgun (WGS) entry which is preliminary data.</text>
</comment>
<dbReference type="AlphaFoldDB" id="A0A438IF07"/>
<name>A0A438IF07_VITVI</name>
<dbReference type="Proteomes" id="UP000288805">
    <property type="component" value="Unassembled WGS sequence"/>
</dbReference>
<reference evidence="1 2" key="1">
    <citation type="journal article" date="2018" name="PLoS Genet.">
        <title>Population sequencing reveals clonal diversity and ancestral inbreeding in the grapevine cultivar Chardonnay.</title>
        <authorList>
            <person name="Roach M.J."/>
            <person name="Johnson D.L."/>
            <person name="Bohlmann J."/>
            <person name="van Vuuren H.J."/>
            <person name="Jones S.J."/>
            <person name="Pretorius I.S."/>
            <person name="Schmidt S.A."/>
            <person name="Borneman A.R."/>
        </authorList>
    </citation>
    <scope>NUCLEOTIDE SEQUENCE [LARGE SCALE GENOMIC DNA]</scope>
    <source>
        <strain evidence="2">cv. Chardonnay</strain>
        <tissue evidence="1">Leaf</tissue>
    </source>
</reference>
<gene>
    <name evidence="1" type="ORF">CK203_034175</name>
</gene>
<accession>A0A438IF07</accession>
<dbReference type="PANTHER" id="PTHR33710">
    <property type="entry name" value="BNAC02G09200D PROTEIN"/>
    <property type="match status" value="1"/>
</dbReference>
<evidence type="ECO:0000313" key="2">
    <source>
        <dbReference type="Proteomes" id="UP000288805"/>
    </source>
</evidence>
<sequence>MEESRGLSKGGKCWFAIESKTFEISIEVVRGVEAWCRGESSSRRLKVWEEGGRKFRLDCYTNKAGRFLLCSVRDVEAKKFCLVFPEGKGGCSVKGSEKGLGSFVEVVSRKTGKSGESFWMHLWDRELLSREEQLSRCLVSCFGGSFEFVPLLSSLKRWAFESWLLKGDLRISRRFEDREFILQRWGPEVGCTWNESHAKEGWVRVVGLPLHLWSREVVAGNTCWEISLWWEAPLRVSQVVPRSVLHLRNGCEVECGRRLRIAKGAGGRLAHGPTVDSSASGPGLKASFELVGSAAGLEQELLAIEGANIGGSCPCRLMLIDEVLLDEASRSERVSVGFVWQSSATELAIVLFRSGFESPIADRMALQQEEGGQDEGWSSSYLAKFSHCLGMPTEGFEEEILYLLRRMKGRIEFKSQDGVCLEELLDRGANEDKDFIMEYWRAVSSRGATGVILVFWDNKLVELVDVEEGEFSISWGPFTWRGGLNNQSQSRLDRFLVTDNWDSMLNGAMQGIFPRPASDHFPILLEGGGMKRGPSPFKFENMWLDEKGLKGPNEEVVGELKFYWDLQLYFGRKTESLKRYSEELNKEVFGIIDTKKGETLRQVEYWNEMEKYSTLNLEDCEARKEARESYKTWVLREEISWRQKSRELWLKEGDNNTRFFHRMANAHSQG</sequence>
<proteinExistence type="predicted"/>
<dbReference type="PANTHER" id="PTHR33710:SF64">
    <property type="entry name" value="ENDONUCLEASE_EXONUCLEASE_PHOSPHATASE DOMAIN-CONTAINING PROTEIN"/>
    <property type="match status" value="1"/>
</dbReference>
<protein>
    <submittedName>
        <fullName evidence="1">Uncharacterized protein</fullName>
    </submittedName>
</protein>
<dbReference type="InterPro" id="IPR036691">
    <property type="entry name" value="Endo/exonu/phosph_ase_sf"/>
</dbReference>
<dbReference type="SUPFAM" id="SSF56219">
    <property type="entry name" value="DNase I-like"/>
    <property type="match status" value="1"/>
</dbReference>
<dbReference type="EMBL" id="QGNW01000115">
    <property type="protein sequence ID" value="RVW95267.1"/>
    <property type="molecule type" value="Genomic_DNA"/>
</dbReference>
<evidence type="ECO:0000313" key="1">
    <source>
        <dbReference type="EMBL" id="RVW95267.1"/>
    </source>
</evidence>